<protein>
    <submittedName>
        <fullName evidence="3">Uncharacterized protein</fullName>
    </submittedName>
</protein>
<dbReference type="EMBL" id="JACOPP010000020">
    <property type="protein sequence ID" value="MBC5734567.1"/>
    <property type="molecule type" value="Genomic_DNA"/>
</dbReference>
<gene>
    <name evidence="3" type="ORF">H8S57_12660</name>
</gene>
<comment type="caution">
    <text evidence="3">The sequence shown here is derived from an EMBL/GenBank/DDBJ whole genome shotgun (WGS) entry which is preliminary data.</text>
</comment>
<evidence type="ECO:0000313" key="3">
    <source>
        <dbReference type="EMBL" id="MBC5734567.1"/>
    </source>
</evidence>
<feature type="transmembrane region" description="Helical" evidence="2">
    <location>
        <begin position="104"/>
        <end position="122"/>
    </location>
</feature>
<sequence>MPCIICRDCGRRYDYDKDDFCPKCGSFNPPPDSDATRLEQEMLARFQTGQQNQQRAAQNRPGRGHPTRGSMPEAGRGRHAGRIRDCAACEEPAGPRRKRAAARAVLALVAAAALLGACLALWRTAGSGPLSVRPQARAHALWETFSISGMEVTVEDAWAVEGVQALSEQFGFPPRCVAVDLWVEGGQVLRGKRFPAPYLILSDGTTVCAVDGDPVLSRKLSEYGVYDVTLSDAQWDDPLYGQLVFFLPAGAEGPAELVLGEATADASGGACHTVALELP</sequence>
<evidence type="ECO:0000313" key="4">
    <source>
        <dbReference type="Proteomes" id="UP000661435"/>
    </source>
</evidence>
<feature type="region of interest" description="Disordered" evidence="1">
    <location>
        <begin position="47"/>
        <end position="80"/>
    </location>
</feature>
<keyword evidence="2" id="KW-1133">Transmembrane helix</keyword>
<name>A0A8J6M657_9FIRM</name>
<keyword evidence="2" id="KW-0812">Transmembrane</keyword>
<dbReference type="Proteomes" id="UP000661435">
    <property type="component" value="Unassembled WGS sequence"/>
</dbReference>
<evidence type="ECO:0000256" key="1">
    <source>
        <dbReference type="SAM" id="MobiDB-lite"/>
    </source>
</evidence>
<feature type="compositionally biased region" description="Low complexity" evidence="1">
    <location>
        <begin position="50"/>
        <end position="60"/>
    </location>
</feature>
<keyword evidence="4" id="KW-1185">Reference proteome</keyword>
<evidence type="ECO:0000256" key="2">
    <source>
        <dbReference type="SAM" id="Phobius"/>
    </source>
</evidence>
<organism evidence="3 4">
    <name type="scientific">Lawsonibacter hominis</name>
    <dbReference type="NCBI Taxonomy" id="2763053"/>
    <lineage>
        <taxon>Bacteria</taxon>
        <taxon>Bacillati</taxon>
        <taxon>Bacillota</taxon>
        <taxon>Clostridia</taxon>
        <taxon>Eubacteriales</taxon>
        <taxon>Oscillospiraceae</taxon>
        <taxon>Lawsonibacter</taxon>
    </lineage>
</organism>
<dbReference type="RefSeq" id="WP_186908391.1">
    <property type="nucleotide sequence ID" value="NZ_JACOPP010000020.1"/>
</dbReference>
<proteinExistence type="predicted"/>
<keyword evidence="2" id="KW-0472">Membrane</keyword>
<reference evidence="3" key="1">
    <citation type="submission" date="2020-08" db="EMBL/GenBank/DDBJ databases">
        <title>Genome public.</title>
        <authorList>
            <person name="Liu C."/>
            <person name="Sun Q."/>
        </authorList>
    </citation>
    <scope>NUCLEOTIDE SEQUENCE</scope>
    <source>
        <strain evidence="3">NSJ-51</strain>
    </source>
</reference>
<dbReference type="AlphaFoldDB" id="A0A8J6M657"/>
<accession>A0A8J6M657</accession>